<keyword evidence="5" id="KW-0472">Membrane</keyword>
<feature type="transmembrane region" description="Helical" evidence="5">
    <location>
        <begin position="38"/>
        <end position="59"/>
    </location>
</feature>
<reference evidence="6 7" key="1">
    <citation type="submission" date="2017-09" db="EMBL/GenBank/DDBJ databases">
        <title>Depth-based differentiation of microbial function through sediment-hosted aquifers and enrichment of novel symbionts in the deep terrestrial subsurface.</title>
        <authorList>
            <person name="Probst A.J."/>
            <person name="Ladd B."/>
            <person name="Jarett J.K."/>
            <person name="Geller-Mcgrath D.E."/>
            <person name="Sieber C.M."/>
            <person name="Emerson J.B."/>
            <person name="Anantharaman K."/>
            <person name="Thomas B.C."/>
            <person name="Malmstrom R."/>
            <person name="Stieglmeier M."/>
            <person name="Klingl A."/>
            <person name="Woyke T."/>
            <person name="Ryan C.M."/>
            <person name="Banfield J.F."/>
        </authorList>
    </citation>
    <scope>NUCLEOTIDE SEQUENCE [LARGE SCALE GENOMIC DNA]</scope>
    <source>
        <strain evidence="6">CG10_big_fil_rev_8_21_14_0_10_37_15</strain>
    </source>
</reference>
<evidence type="ECO:0000256" key="5">
    <source>
        <dbReference type="SAM" id="Phobius"/>
    </source>
</evidence>
<dbReference type="InterPro" id="IPR011990">
    <property type="entry name" value="TPR-like_helical_dom_sf"/>
</dbReference>
<dbReference type="EMBL" id="PCXP01000021">
    <property type="protein sequence ID" value="PIR41759.1"/>
    <property type="molecule type" value="Genomic_DNA"/>
</dbReference>
<evidence type="ECO:0000313" key="6">
    <source>
        <dbReference type="EMBL" id="PIR41759.1"/>
    </source>
</evidence>
<keyword evidence="1" id="KW-0677">Repeat</keyword>
<feature type="transmembrane region" description="Helical" evidence="5">
    <location>
        <begin position="437"/>
        <end position="453"/>
    </location>
</feature>
<organism evidence="6 7">
    <name type="scientific">Candidatus Yanofskybacteria bacterium CG10_big_fil_rev_8_21_14_0_10_37_15</name>
    <dbReference type="NCBI Taxonomy" id="1975097"/>
    <lineage>
        <taxon>Bacteria</taxon>
        <taxon>Candidatus Yanofskyibacteriota</taxon>
    </lineage>
</organism>
<accession>A0A2H0R5F5</accession>
<proteinExistence type="predicted"/>
<feature type="transmembrane region" description="Helical" evidence="5">
    <location>
        <begin position="371"/>
        <end position="393"/>
    </location>
</feature>
<dbReference type="InterPro" id="IPR019734">
    <property type="entry name" value="TPR_rpt"/>
</dbReference>
<keyword evidence="5" id="KW-1133">Transmembrane helix</keyword>
<sequence>MGEDSTGSLQADSTPSADSGQASSNDAKETAYLRLCRIVVLATVFLVPLFFLPWTTSILELNKQLLLIGLSGAGLILWLLHVVVSGRFMWRSNSIDVGIGLVLGASALAVLFSLTRLKSLFGLSGSLSESLIVIVALSIVYFIAVHSFQDKGKLIKMVMAVSLFLALLYGFLQFIGVHFFGYLSGSVFGFTNSNAFNSIGSVNSLGFLAGAALPFFYRFKGFSTFKYLNIGKIGAFLSLALLIILNWWVLWTVAIAGMVSLIALESVIKKQDGGSAKFRLTRFVFPMTVIVLGVFFMIVNFNLSILKTNLPIEVYPSFNLSGNVAIEVLKKSPVFGYGPENFSLAFDKFGAFSLVNTALANGKFFDSTSQIINFAVGGGVVLLVAMAYLFWTLGSSVVKRMSRLESDHYRQEGGSGVISALIALSVGMFLYPFNLSLMFLFYLLIAITVLVLWSDDVRVINVEERASTSLISSLGFIGGLILVLVGSYFGATIYLSDFKYAKALTVDTNEKAIQILSESINWNGNDDRYFRASSQIARNLLVEELNKRPVAEDRSAKVQNFTSLSINFARRATEIGSKESNNWSNLGSIYQSLIGLVDGVEKLSEDAYLRASDLRPGDASYFNQIGLTYLSSAEFSRQLAAGGGANAVKFQAAIGPALDKAEENFKKATEISTNFGLAIYNLGIVYDRQGKLNESISQLEKILPFNSNQPSLAFELGLLYYRAGQKDKAFNELQRAVLLSPEFANARWYLALILEERLDFESAIKQVEYILSLDANKDNTIVLEKLEQLKTGQKEPPPQKVIDQKPLQ</sequence>
<evidence type="ECO:0000256" key="2">
    <source>
        <dbReference type="ARBA" id="ARBA00022803"/>
    </source>
</evidence>
<feature type="repeat" description="TPR" evidence="3">
    <location>
        <begin position="676"/>
        <end position="709"/>
    </location>
</feature>
<dbReference type="PANTHER" id="PTHR45586">
    <property type="entry name" value="TPR REPEAT-CONTAINING PROTEIN PA4667"/>
    <property type="match status" value="1"/>
</dbReference>
<feature type="transmembrane region" description="Helical" evidence="5">
    <location>
        <begin position="474"/>
        <end position="495"/>
    </location>
</feature>
<feature type="transmembrane region" description="Helical" evidence="5">
    <location>
        <begin position="227"/>
        <end position="244"/>
    </location>
</feature>
<dbReference type="PANTHER" id="PTHR45586:SF1">
    <property type="entry name" value="LIPOPOLYSACCHARIDE ASSEMBLY PROTEIN B"/>
    <property type="match status" value="1"/>
</dbReference>
<dbReference type="PROSITE" id="PS50005">
    <property type="entry name" value="TPR"/>
    <property type="match status" value="2"/>
</dbReference>
<keyword evidence="5" id="KW-0812">Transmembrane</keyword>
<evidence type="ECO:0000256" key="4">
    <source>
        <dbReference type="SAM" id="MobiDB-lite"/>
    </source>
</evidence>
<dbReference type="AlphaFoldDB" id="A0A2H0R5F5"/>
<keyword evidence="2 3" id="KW-0802">TPR repeat</keyword>
<gene>
    <name evidence="6" type="ORF">COV30_01830</name>
</gene>
<feature type="transmembrane region" description="Helical" evidence="5">
    <location>
        <begin position="95"/>
        <end position="114"/>
    </location>
</feature>
<feature type="repeat" description="TPR" evidence="3">
    <location>
        <begin position="710"/>
        <end position="743"/>
    </location>
</feature>
<feature type="region of interest" description="Disordered" evidence="4">
    <location>
        <begin position="1"/>
        <end position="24"/>
    </location>
</feature>
<evidence type="ECO:0000313" key="7">
    <source>
        <dbReference type="Proteomes" id="UP000230208"/>
    </source>
</evidence>
<dbReference type="InterPro" id="IPR051012">
    <property type="entry name" value="CellSynth/LPSAsmb/PSIAsmb"/>
</dbReference>
<feature type="transmembrane region" description="Helical" evidence="5">
    <location>
        <begin position="157"/>
        <end position="183"/>
    </location>
</feature>
<dbReference type="SUPFAM" id="SSF48452">
    <property type="entry name" value="TPR-like"/>
    <property type="match status" value="1"/>
</dbReference>
<dbReference type="Proteomes" id="UP000230208">
    <property type="component" value="Unassembled WGS sequence"/>
</dbReference>
<evidence type="ECO:0000256" key="1">
    <source>
        <dbReference type="ARBA" id="ARBA00022737"/>
    </source>
</evidence>
<dbReference type="SMART" id="SM00028">
    <property type="entry name" value="TPR"/>
    <property type="match status" value="3"/>
</dbReference>
<dbReference type="Gene3D" id="1.25.40.10">
    <property type="entry name" value="Tetratricopeptide repeat domain"/>
    <property type="match status" value="2"/>
</dbReference>
<comment type="caution">
    <text evidence="6">The sequence shown here is derived from an EMBL/GenBank/DDBJ whole genome shotgun (WGS) entry which is preliminary data.</text>
</comment>
<evidence type="ECO:0000256" key="3">
    <source>
        <dbReference type="PROSITE-ProRule" id="PRU00339"/>
    </source>
</evidence>
<feature type="transmembrane region" description="Helical" evidence="5">
    <location>
        <begin position="280"/>
        <end position="301"/>
    </location>
</feature>
<feature type="transmembrane region" description="Helical" evidence="5">
    <location>
        <begin position="65"/>
        <end position="83"/>
    </location>
</feature>
<name>A0A2H0R5F5_9BACT</name>
<feature type="transmembrane region" description="Helical" evidence="5">
    <location>
        <begin position="195"/>
        <end position="215"/>
    </location>
</feature>
<protein>
    <submittedName>
        <fullName evidence="6">Uncharacterized protein</fullName>
    </submittedName>
</protein>
<feature type="transmembrane region" description="Helical" evidence="5">
    <location>
        <begin position="120"/>
        <end position="145"/>
    </location>
</feature>